<dbReference type="AlphaFoldDB" id="B0DY69"/>
<accession>B0DY69</accession>
<dbReference type="GeneID" id="6084502"/>
<evidence type="ECO:0000313" key="3">
    <source>
        <dbReference type="Proteomes" id="UP000001194"/>
    </source>
</evidence>
<feature type="region of interest" description="Disordered" evidence="1">
    <location>
        <begin position="63"/>
        <end position="86"/>
    </location>
</feature>
<dbReference type="OrthoDB" id="3110284at2759"/>
<reference evidence="2 3" key="1">
    <citation type="journal article" date="2008" name="Nature">
        <title>The genome of Laccaria bicolor provides insights into mycorrhizal symbiosis.</title>
        <authorList>
            <person name="Martin F."/>
            <person name="Aerts A."/>
            <person name="Ahren D."/>
            <person name="Brun A."/>
            <person name="Danchin E.G.J."/>
            <person name="Duchaussoy F."/>
            <person name="Gibon J."/>
            <person name="Kohler A."/>
            <person name="Lindquist E."/>
            <person name="Pereda V."/>
            <person name="Salamov A."/>
            <person name="Shapiro H.J."/>
            <person name="Wuyts J."/>
            <person name="Blaudez D."/>
            <person name="Buee M."/>
            <person name="Brokstein P."/>
            <person name="Canbaeck B."/>
            <person name="Cohen D."/>
            <person name="Courty P.E."/>
            <person name="Coutinho P.M."/>
            <person name="Delaruelle C."/>
            <person name="Detter J.C."/>
            <person name="Deveau A."/>
            <person name="DiFazio S."/>
            <person name="Duplessis S."/>
            <person name="Fraissinet-Tachet L."/>
            <person name="Lucic E."/>
            <person name="Frey-Klett P."/>
            <person name="Fourrey C."/>
            <person name="Feussner I."/>
            <person name="Gay G."/>
            <person name="Grimwood J."/>
            <person name="Hoegger P.J."/>
            <person name="Jain P."/>
            <person name="Kilaru S."/>
            <person name="Labbe J."/>
            <person name="Lin Y.C."/>
            <person name="Legue V."/>
            <person name="Le Tacon F."/>
            <person name="Marmeisse R."/>
            <person name="Melayah D."/>
            <person name="Montanini B."/>
            <person name="Muratet M."/>
            <person name="Nehls U."/>
            <person name="Niculita-Hirzel H."/>
            <person name="Oudot-Le Secq M.P."/>
            <person name="Peter M."/>
            <person name="Quesneville H."/>
            <person name="Rajashekar B."/>
            <person name="Reich M."/>
            <person name="Rouhier N."/>
            <person name="Schmutz J."/>
            <person name="Yin T."/>
            <person name="Chalot M."/>
            <person name="Henrissat B."/>
            <person name="Kuees U."/>
            <person name="Lucas S."/>
            <person name="Van de Peer Y."/>
            <person name="Podila G.K."/>
            <person name="Polle A."/>
            <person name="Pukkila P.J."/>
            <person name="Richardson P.M."/>
            <person name="Rouze P."/>
            <person name="Sanders I.R."/>
            <person name="Stajich J.E."/>
            <person name="Tunlid A."/>
            <person name="Tuskan G."/>
            <person name="Grigoriev I.V."/>
        </authorList>
    </citation>
    <scope>NUCLEOTIDE SEQUENCE [LARGE SCALE GENOMIC DNA]</scope>
    <source>
        <strain evidence="3">S238N-H82 / ATCC MYA-4686</strain>
    </source>
</reference>
<keyword evidence="3" id="KW-1185">Reference proteome</keyword>
<dbReference type="RefSeq" id="XP_001888901.1">
    <property type="nucleotide sequence ID" value="XM_001888866.1"/>
</dbReference>
<dbReference type="Proteomes" id="UP000001194">
    <property type="component" value="Unassembled WGS sequence"/>
</dbReference>
<feature type="compositionally biased region" description="Acidic residues" evidence="1">
    <location>
        <begin position="63"/>
        <end position="75"/>
    </location>
</feature>
<evidence type="ECO:0000256" key="1">
    <source>
        <dbReference type="SAM" id="MobiDB-lite"/>
    </source>
</evidence>
<sequence length="499" mass="55395">MVAQEIMANWICADEGCETVVEDQDLLCCGACNLVYHLTCCGLIERPMGLAMTTARQMLEEVPMDADESDSDNDEYQPLSPAEESEVHEDVAYFISSRTSSQVITSPLYEGKDPMGEYMAEMDEANRIVVSSVKQIISTLSSTLYALSIHWTKEFKSGDLSIPDFIPSSTSLPCLTELYLCINLRSYTWDSALRRLRFTGSAWSVYEGPYDTVKRMPLNLTHIRTKTHIMGTFGRTDKSRHTHTEMRHDTRDGERHTCPTFNTFDGKCRSLVQEEREQPRDPGMNPPRILNVNGLVLAHLGVISGEVRGTHLAARWVPLLVRQVALDPRRWASALDSVCGGIFVGRFRQRGCFILGAGLLPSWVDGRLCGFSGGFVSVFMGVICMRNPEAYDADRWEAHWAAGLRGEAGHWPEPEDLILSVLGAYVAADGKLTCSTPVSVNCLEPGWIFCDRPTSGIVVVHGVQQSCTPDTPKKVIPEMFCSGPQLDSDQSRASFVSVY</sequence>
<organism evidence="3">
    <name type="scientific">Laccaria bicolor (strain S238N-H82 / ATCC MYA-4686)</name>
    <name type="common">Bicoloured deceiver</name>
    <name type="synonym">Laccaria laccata var. bicolor</name>
    <dbReference type="NCBI Taxonomy" id="486041"/>
    <lineage>
        <taxon>Eukaryota</taxon>
        <taxon>Fungi</taxon>
        <taxon>Dikarya</taxon>
        <taxon>Basidiomycota</taxon>
        <taxon>Agaricomycotina</taxon>
        <taxon>Agaricomycetes</taxon>
        <taxon>Agaricomycetidae</taxon>
        <taxon>Agaricales</taxon>
        <taxon>Agaricineae</taxon>
        <taxon>Hydnangiaceae</taxon>
        <taxon>Laccaria</taxon>
    </lineage>
</organism>
<dbReference type="InParanoid" id="B0DY69"/>
<feature type="compositionally biased region" description="Basic and acidic residues" evidence="1">
    <location>
        <begin position="235"/>
        <end position="256"/>
    </location>
</feature>
<protein>
    <submittedName>
        <fullName evidence="2">Predicted protein</fullName>
    </submittedName>
</protein>
<gene>
    <name evidence="2" type="ORF">LACBIDRAFT_334135</name>
</gene>
<proteinExistence type="predicted"/>
<feature type="region of interest" description="Disordered" evidence="1">
    <location>
        <begin position="234"/>
        <end position="256"/>
    </location>
</feature>
<dbReference type="EMBL" id="DS547149">
    <property type="protein sequence ID" value="EDR00509.1"/>
    <property type="molecule type" value="Genomic_DNA"/>
</dbReference>
<dbReference type="KEGG" id="lbc:LACBIDRAFT_334135"/>
<dbReference type="HOGENOM" id="CLU_546372_0_0_1"/>
<name>B0DY69_LACBS</name>
<evidence type="ECO:0000313" key="2">
    <source>
        <dbReference type="EMBL" id="EDR00509.1"/>
    </source>
</evidence>